<accession>G0P464</accession>
<protein>
    <recommendedName>
        <fullName evidence="4">Seven TM Receptor</fullName>
    </recommendedName>
</protein>
<dbReference type="InterPro" id="IPR019428">
    <property type="entry name" value="7TM_GPCR_serpentine_rcpt_Str"/>
</dbReference>
<feature type="transmembrane region" description="Helical" evidence="1">
    <location>
        <begin position="204"/>
        <end position="228"/>
    </location>
</feature>
<name>G0P464_CAEBE</name>
<dbReference type="OrthoDB" id="5864517at2759"/>
<dbReference type="STRING" id="135651.G0P464"/>
<dbReference type="GO" id="GO:0042048">
    <property type="term" value="P:olfactory behavior"/>
    <property type="evidence" value="ECO:0007669"/>
    <property type="project" value="TreeGrafter"/>
</dbReference>
<feature type="transmembrane region" description="Helical" evidence="1">
    <location>
        <begin position="155"/>
        <end position="177"/>
    </location>
</feature>
<dbReference type="PANTHER" id="PTHR22943:SF137">
    <property type="entry name" value="SEVEN TM RECEPTOR"/>
    <property type="match status" value="1"/>
</dbReference>
<keyword evidence="3" id="KW-1185">Reference proteome</keyword>
<reference evidence="3" key="1">
    <citation type="submission" date="2011-07" db="EMBL/GenBank/DDBJ databases">
        <authorList>
            <consortium name="Caenorhabditis brenneri Sequencing and Analysis Consortium"/>
            <person name="Wilson R.K."/>
        </authorList>
    </citation>
    <scope>NUCLEOTIDE SEQUENCE [LARGE SCALE GENOMIC DNA]</scope>
    <source>
        <strain evidence="3">PB2801</strain>
    </source>
</reference>
<evidence type="ECO:0000313" key="2">
    <source>
        <dbReference type="EMBL" id="EGT44626.1"/>
    </source>
</evidence>
<gene>
    <name evidence="2" type="ORF">CAEBREN_29823</name>
</gene>
<dbReference type="Pfam" id="PF10319">
    <property type="entry name" value="7TM_GPCR_Srj"/>
    <property type="match status" value="1"/>
</dbReference>
<proteinExistence type="predicted"/>
<evidence type="ECO:0000313" key="3">
    <source>
        <dbReference type="Proteomes" id="UP000008068"/>
    </source>
</evidence>
<dbReference type="PANTHER" id="PTHR22943">
    <property type="entry name" value="7-TRANSMEMBRANE DOMAIN RECEPTOR C.ELEGANS"/>
    <property type="match status" value="1"/>
</dbReference>
<dbReference type="HOGENOM" id="CLU_036335_2_1_1"/>
<dbReference type="FunCoup" id="G0P464">
    <property type="interactions" value="6"/>
</dbReference>
<dbReference type="eggNOG" id="ENOG502TGNY">
    <property type="taxonomic scope" value="Eukaryota"/>
</dbReference>
<keyword evidence="1" id="KW-0812">Transmembrane</keyword>
<dbReference type="GO" id="GO:0038022">
    <property type="term" value="F:G protein-coupled olfactory receptor activity"/>
    <property type="evidence" value="ECO:0007669"/>
    <property type="project" value="TreeGrafter"/>
</dbReference>
<dbReference type="GO" id="GO:0005886">
    <property type="term" value="C:plasma membrane"/>
    <property type="evidence" value="ECO:0007669"/>
    <property type="project" value="TreeGrafter"/>
</dbReference>
<organism evidence="3">
    <name type="scientific">Caenorhabditis brenneri</name>
    <name type="common">Nematode worm</name>
    <dbReference type="NCBI Taxonomy" id="135651"/>
    <lineage>
        <taxon>Eukaryota</taxon>
        <taxon>Metazoa</taxon>
        <taxon>Ecdysozoa</taxon>
        <taxon>Nematoda</taxon>
        <taxon>Chromadorea</taxon>
        <taxon>Rhabditida</taxon>
        <taxon>Rhabditina</taxon>
        <taxon>Rhabditomorpha</taxon>
        <taxon>Rhabditoidea</taxon>
        <taxon>Rhabditidae</taxon>
        <taxon>Peloderinae</taxon>
        <taxon>Caenorhabditis</taxon>
    </lineage>
</organism>
<feature type="transmembrane region" description="Helical" evidence="1">
    <location>
        <begin position="45"/>
        <end position="64"/>
    </location>
</feature>
<keyword evidence="1" id="KW-0472">Membrane</keyword>
<dbReference type="InterPro" id="IPR019423">
    <property type="entry name" value="7TM_GPCR_serpentine_rcpt_Srj"/>
</dbReference>
<dbReference type="EMBL" id="GL380059">
    <property type="protein sequence ID" value="EGT44626.1"/>
    <property type="molecule type" value="Genomic_DNA"/>
</dbReference>
<feature type="transmembrane region" description="Helical" evidence="1">
    <location>
        <begin position="12"/>
        <end position="33"/>
    </location>
</feature>
<dbReference type="InParanoid" id="G0P464"/>
<dbReference type="AlphaFoldDB" id="G0P464"/>
<dbReference type="SUPFAM" id="SSF81321">
    <property type="entry name" value="Family A G protein-coupled receptor-like"/>
    <property type="match status" value="1"/>
</dbReference>
<feature type="transmembrane region" description="Helical" evidence="1">
    <location>
        <begin position="234"/>
        <end position="258"/>
    </location>
</feature>
<sequence>MCSTEWLDATYYVESVSFFVSVTLNAILFKLILEKKRNEFGNYKYLMMSFAVCNIFYSMCNFLSKPSVHITNTSFIVFTTLKWSHFSKDFGSIAVRIWGLSSYFLCGPTENKDRELAIEFQRAYCLKPDSYAYVGPQYFYESLENGKTQFHLPSFLGIGVLAVQMFTTFSLVILFGYRTYSTLNEDGITCFAKKALQKQLFKTLIIQTCIPFVFMYLPVSCMFVFPMFGVKIEAMANIIPISVAIYPCLEPLVAMIFINDFRRRIGSLMFFCKGRHTQIGTLSGSQTSNSGYSMNSFSTRT</sequence>
<dbReference type="Pfam" id="PF10326">
    <property type="entry name" value="7TM_GPCR_Str"/>
    <property type="match status" value="1"/>
</dbReference>
<evidence type="ECO:0000256" key="1">
    <source>
        <dbReference type="SAM" id="Phobius"/>
    </source>
</evidence>
<evidence type="ECO:0008006" key="4">
    <source>
        <dbReference type="Google" id="ProtNLM"/>
    </source>
</evidence>
<keyword evidence="1" id="KW-1133">Transmembrane helix</keyword>
<dbReference type="Proteomes" id="UP000008068">
    <property type="component" value="Unassembled WGS sequence"/>
</dbReference>